<dbReference type="Gene3D" id="3.40.1830.10">
    <property type="entry name" value="Thermophilic metalloprotease (M29)"/>
    <property type="match status" value="1"/>
</dbReference>
<protein>
    <submittedName>
        <fullName evidence="10">Aminopeptidase</fullName>
        <ecNumber evidence="10">3.4.11.-</ecNumber>
    </submittedName>
</protein>
<comment type="cofactor">
    <cofactor evidence="2">
        <name>Mg(2+)</name>
        <dbReference type="ChEBI" id="CHEBI:18420"/>
    </cofactor>
</comment>
<accession>A0ABT9Z9F4</accession>
<dbReference type="SUPFAM" id="SSF144052">
    <property type="entry name" value="Thermophilic metalloprotease-like"/>
    <property type="match status" value="1"/>
</dbReference>
<keyword evidence="5 10" id="KW-0031">Aminopeptidase</keyword>
<evidence type="ECO:0000256" key="1">
    <source>
        <dbReference type="ARBA" id="ARBA00001941"/>
    </source>
</evidence>
<proteinExistence type="inferred from homology"/>
<keyword evidence="9" id="KW-0482">Metalloprotease</keyword>
<evidence type="ECO:0000256" key="3">
    <source>
        <dbReference type="ARBA" id="ARBA00001947"/>
    </source>
</evidence>
<comment type="caution">
    <text evidence="10">The sequence shown here is derived from an EMBL/GenBank/DDBJ whole genome shotgun (WGS) entry which is preliminary data.</text>
</comment>
<dbReference type="RefSeq" id="WP_095303309.1">
    <property type="nucleotide sequence ID" value="NZ_CADEPK010000011.1"/>
</dbReference>
<evidence type="ECO:0000256" key="7">
    <source>
        <dbReference type="ARBA" id="ARBA00022723"/>
    </source>
</evidence>
<evidence type="ECO:0000313" key="11">
    <source>
        <dbReference type="Proteomes" id="UP001232245"/>
    </source>
</evidence>
<evidence type="ECO:0000256" key="6">
    <source>
        <dbReference type="ARBA" id="ARBA00022670"/>
    </source>
</evidence>
<comment type="cofactor">
    <cofactor evidence="3">
        <name>Zn(2+)</name>
        <dbReference type="ChEBI" id="CHEBI:29105"/>
    </cofactor>
</comment>
<evidence type="ECO:0000256" key="2">
    <source>
        <dbReference type="ARBA" id="ARBA00001946"/>
    </source>
</evidence>
<gene>
    <name evidence="10" type="ORF">J2S02_004944</name>
</gene>
<dbReference type="PANTHER" id="PTHR34448">
    <property type="entry name" value="AMINOPEPTIDASE"/>
    <property type="match status" value="1"/>
</dbReference>
<keyword evidence="11" id="KW-1185">Reference proteome</keyword>
<dbReference type="InterPro" id="IPR035097">
    <property type="entry name" value="M29_N-terminal"/>
</dbReference>
<evidence type="ECO:0000256" key="9">
    <source>
        <dbReference type="ARBA" id="ARBA00023049"/>
    </source>
</evidence>
<evidence type="ECO:0000256" key="4">
    <source>
        <dbReference type="ARBA" id="ARBA00008236"/>
    </source>
</evidence>
<keyword evidence="6" id="KW-0645">Protease</keyword>
<keyword evidence="8 10" id="KW-0378">Hydrolase</keyword>
<dbReference type="EC" id="3.4.11.-" evidence="10"/>
<evidence type="ECO:0000313" key="10">
    <source>
        <dbReference type="EMBL" id="MDQ0228559.1"/>
    </source>
</evidence>
<dbReference type="InterPro" id="IPR052170">
    <property type="entry name" value="M29_Exopeptidase"/>
</dbReference>
<dbReference type="PANTHER" id="PTHR34448:SF1">
    <property type="entry name" value="BLL6088 PROTEIN"/>
    <property type="match status" value="1"/>
</dbReference>
<dbReference type="Pfam" id="PF02073">
    <property type="entry name" value="Peptidase_M29"/>
    <property type="match status" value="1"/>
</dbReference>
<organism evidence="10 11">
    <name type="scientific">Metabacillus niabensis</name>
    <dbReference type="NCBI Taxonomy" id="324854"/>
    <lineage>
        <taxon>Bacteria</taxon>
        <taxon>Bacillati</taxon>
        <taxon>Bacillota</taxon>
        <taxon>Bacilli</taxon>
        <taxon>Bacillales</taxon>
        <taxon>Bacillaceae</taxon>
        <taxon>Metabacillus</taxon>
    </lineage>
</organism>
<comment type="similarity">
    <text evidence="4">Belongs to the peptidase M29 family.</text>
</comment>
<dbReference type="GO" id="GO:0004177">
    <property type="term" value="F:aminopeptidase activity"/>
    <property type="evidence" value="ECO:0007669"/>
    <property type="project" value="UniProtKB-KW"/>
</dbReference>
<dbReference type="Proteomes" id="UP001232245">
    <property type="component" value="Unassembled WGS sequence"/>
</dbReference>
<dbReference type="EMBL" id="JAUSTZ010000024">
    <property type="protein sequence ID" value="MDQ0228559.1"/>
    <property type="molecule type" value="Genomic_DNA"/>
</dbReference>
<evidence type="ECO:0000256" key="8">
    <source>
        <dbReference type="ARBA" id="ARBA00022801"/>
    </source>
</evidence>
<keyword evidence="7" id="KW-0479">Metal-binding</keyword>
<dbReference type="PRINTS" id="PR00919">
    <property type="entry name" value="THERMOPTASE"/>
</dbReference>
<evidence type="ECO:0000256" key="5">
    <source>
        <dbReference type="ARBA" id="ARBA00022438"/>
    </source>
</evidence>
<sequence>MRDERITKLATILLTHSVKIKKAEKVLIRGHLNTKPLITELIDQAYELGAYPYVDLFDDEINLHLAKNYKRDQLTAQAQWQMQIYQDVDAVIIIIGEENDAEMVEVPKEMHRLRGEIMKPVSEFYVNNRKWVLLNYPTKGLAQKAGMSTRAFEDYLFKVCTVDYDKMAAAVSPLKQLMEKTDKVRIVSPGTDLQFSIKNIPAIPCTGEANVPDGEIFTAPIKDSVNGTILFNTPCPYHGTTFKNVKLTFENGKIIEATADNTNKLNEILDTDEGARFIGEFALGFHPYIEEPIGDILFDEKICGSLHFTPGEAYEEADNGNKSAIHWDMVLIQRPEYGGGEIYFDDVLIRKDGEFVLADLKGLNQENLRK</sequence>
<reference evidence="10 11" key="1">
    <citation type="submission" date="2023-07" db="EMBL/GenBank/DDBJ databases">
        <title>Genomic Encyclopedia of Type Strains, Phase IV (KMG-IV): sequencing the most valuable type-strain genomes for metagenomic binning, comparative biology and taxonomic classification.</title>
        <authorList>
            <person name="Goeker M."/>
        </authorList>
    </citation>
    <scope>NUCLEOTIDE SEQUENCE [LARGE SCALE GENOMIC DNA]</scope>
    <source>
        <strain evidence="10 11">DSM 17723</strain>
    </source>
</reference>
<dbReference type="InterPro" id="IPR000787">
    <property type="entry name" value="Peptidase_M29"/>
</dbReference>
<name>A0ABT9Z9F4_9BACI</name>
<comment type="cofactor">
    <cofactor evidence="1">
        <name>Co(2+)</name>
        <dbReference type="ChEBI" id="CHEBI:48828"/>
    </cofactor>
</comment>